<dbReference type="RefSeq" id="WP_097002076.1">
    <property type="nucleotide sequence ID" value="NZ_CBCPIF010000001.1"/>
</dbReference>
<dbReference type="Gene3D" id="3.40.640.10">
    <property type="entry name" value="Type I PLP-dependent aspartate aminotransferase-like (Major domain)"/>
    <property type="match status" value="1"/>
</dbReference>
<evidence type="ECO:0000256" key="1">
    <source>
        <dbReference type="ARBA" id="ARBA00001933"/>
    </source>
</evidence>
<dbReference type="PANTHER" id="PTHR43586">
    <property type="entry name" value="CYSTEINE DESULFURASE"/>
    <property type="match status" value="1"/>
</dbReference>
<dbReference type="AlphaFoldDB" id="A0A9Q3SWC5"/>
<reference evidence="10" key="1">
    <citation type="submission" date="2021-05" db="EMBL/GenBank/DDBJ databases">
        <title>Pangenome of Leuconostoc gelidum warrants species status for Leuconostoc gelidum subsp. gasicomitatum.</title>
        <authorList>
            <person name="Johansson P."/>
            <person name="Sade E."/>
            <person name="Hultman J."/>
            <person name="Auvinen P."/>
            <person name="Bjorkroth J."/>
        </authorList>
    </citation>
    <scope>NUCLEOTIDE SEQUENCE</scope>
    <source>
        <strain evidence="10">A.21.4</strain>
    </source>
</reference>
<dbReference type="InterPro" id="IPR016454">
    <property type="entry name" value="Cysteine_dSase"/>
</dbReference>
<evidence type="ECO:0000256" key="5">
    <source>
        <dbReference type="ARBA" id="ARBA00022898"/>
    </source>
</evidence>
<proteinExistence type="inferred from homology"/>
<name>A0A9Q3SWC5_9LACO</name>
<dbReference type="Pfam" id="PF00266">
    <property type="entry name" value="Aminotran_5"/>
    <property type="match status" value="1"/>
</dbReference>
<comment type="cofactor">
    <cofactor evidence="1 7">
        <name>pyridoxal 5'-phosphate</name>
        <dbReference type="ChEBI" id="CHEBI:597326"/>
    </cofactor>
</comment>
<dbReference type="InterPro" id="IPR015424">
    <property type="entry name" value="PyrdxlP-dep_Trfase"/>
</dbReference>
<sequence>MKTIRSDFPILNQKINGQQMIYLDSAATSQKPQVMMDALVDYYQNNNSNVHRGIYELSQRATEQYEQVRDKVQMFIHAKKRTEILFTRGTTESLNWLASTYGVDQLKPGDEILLSYMEHHSNIVPWQQLAQRVGASLKYITLNNDGTLNLTDAKQKMTNKTKIVALTHVSNVLGVVNPIKLLAKMAHEHGAIMIVDGAQSVPHIAVDVQDMAVDFLVFSGHKMLGPTGIGVLYGKSELLEKMTPAQYGGEMIERVNLQEATFQPIPWRFEAGTPNIAGAIGLGAAIDYLTHIGMADVTKHEHELVGYALSQLTKMPGITIYGPQNSEHHTGVIAFNMAGVHAHDLATALDQLGIEVRAGHHCAQPLMNYLGVAATVRVSFYLYNTREEIDRLIDALKKIKEYFNREFAQFR</sequence>
<dbReference type="InterPro" id="IPR015422">
    <property type="entry name" value="PyrdxlP-dep_Trfase_small"/>
</dbReference>
<dbReference type="PANTHER" id="PTHR43586:SF8">
    <property type="entry name" value="CYSTEINE DESULFURASE 1, CHLOROPLASTIC"/>
    <property type="match status" value="1"/>
</dbReference>
<keyword evidence="4 8" id="KW-0808">Transferase</keyword>
<gene>
    <name evidence="10" type="ORF">KIJ12_00050</name>
</gene>
<protein>
    <recommendedName>
        <fullName evidence="3 8">Cysteine desulfurase</fullName>
        <ecNumber evidence="3 8">2.8.1.7</ecNumber>
    </recommendedName>
</protein>
<dbReference type="CDD" id="cd06453">
    <property type="entry name" value="SufS_like"/>
    <property type="match status" value="1"/>
</dbReference>
<accession>A0A9Q3SWC5</accession>
<keyword evidence="5 8" id="KW-0663">Pyridoxal phosphate</keyword>
<evidence type="ECO:0000256" key="2">
    <source>
        <dbReference type="ARBA" id="ARBA00010447"/>
    </source>
</evidence>
<dbReference type="InterPro" id="IPR020578">
    <property type="entry name" value="Aminotrans_V_PyrdxlP_BS"/>
</dbReference>
<dbReference type="InterPro" id="IPR000192">
    <property type="entry name" value="Aminotrans_V_dom"/>
</dbReference>
<feature type="domain" description="Aminotransferase class V" evidence="9">
    <location>
        <begin position="21"/>
        <end position="392"/>
    </location>
</feature>
<comment type="caution">
    <text evidence="10">The sequence shown here is derived from an EMBL/GenBank/DDBJ whole genome shotgun (WGS) entry which is preliminary data.</text>
</comment>
<organism evidence="10 11">
    <name type="scientific">Leuconostoc gasicomitatum</name>
    <dbReference type="NCBI Taxonomy" id="115778"/>
    <lineage>
        <taxon>Bacteria</taxon>
        <taxon>Bacillati</taxon>
        <taxon>Bacillota</taxon>
        <taxon>Bacilli</taxon>
        <taxon>Lactobacillales</taxon>
        <taxon>Lactobacillaceae</taxon>
        <taxon>Leuconostoc</taxon>
        <taxon>Leuconostoc gelidum group</taxon>
    </lineage>
</organism>
<dbReference type="InterPro" id="IPR010970">
    <property type="entry name" value="Cys_dSase_SufS"/>
</dbReference>
<evidence type="ECO:0000256" key="8">
    <source>
        <dbReference type="RuleBase" id="RU004506"/>
    </source>
</evidence>
<evidence type="ECO:0000259" key="9">
    <source>
        <dbReference type="Pfam" id="PF00266"/>
    </source>
</evidence>
<comment type="catalytic activity">
    <reaction evidence="6 8">
        <text>(sulfur carrier)-H + L-cysteine = (sulfur carrier)-SH + L-alanine</text>
        <dbReference type="Rhea" id="RHEA:43892"/>
        <dbReference type="Rhea" id="RHEA-COMP:14737"/>
        <dbReference type="Rhea" id="RHEA-COMP:14739"/>
        <dbReference type="ChEBI" id="CHEBI:29917"/>
        <dbReference type="ChEBI" id="CHEBI:35235"/>
        <dbReference type="ChEBI" id="CHEBI:57972"/>
        <dbReference type="ChEBI" id="CHEBI:64428"/>
        <dbReference type="EC" id="2.8.1.7"/>
    </reaction>
</comment>
<dbReference type="PIRSF" id="PIRSF005572">
    <property type="entry name" value="NifS"/>
    <property type="match status" value="1"/>
</dbReference>
<dbReference type="SUPFAM" id="SSF53383">
    <property type="entry name" value="PLP-dependent transferases"/>
    <property type="match status" value="1"/>
</dbReference>
<comment type="similarity">
    <text evidence="2 8">Belongs to the class-V pyridoxal-phosphate-dependent aminotransferase family. Csd subfamily.</text>
</comment>
<dbReference type="NCBIfam" id="TIGR01979">
    <property type="entry name" value="sufS"/>
    <property type="match status" value="1"/>
</dbReference>
<evidence type="ECO:0000313" key="11">
    <source>
        <dbReference type="Proteomes" id="UP000752647"/>
    </source>
</evidence>
<dbReference type="InterPro" id="IPR015421">
    <property type="entry name" value="PyrdxlP-dep_Trfase_major"/>
</dbReference>
<dbReference type="GO" id="GO:0030170">
    <property type="term" value="F:pyridoxal phosphate binding"/>
    <property type="evidence" value="ECO:0007669"/>
    <property type="project" value="UniProtKB-UniRule"/>
</dbReference>
<evidence type="ECO:0000256" key="7">
    <source>
        <dbReference type="RuleBase" id="RU004504"/>
    </source>
</evidence>
<evidence type="ECO:0000256" key="3">
    <source>
        <dbReference type="ARBA" id="ARBA00012239"/>
    </source>
</evidence>
<dbReference type="GO" id="GO:0006534">
    <property type="term" value="P:cysteine metabolic process"/>
    <property type="evidence" value="ECO:0007669"/>
    <property type="project" value="UniProtKB-UniRule"/>
</dbReference>
<dbReference type="EC" id="2.8.1.7" evidence="3 8"/>
<dbReference type="Gene3D" id="3.90.1150.10">
    <property type="entry name" value="Aspartate Aminotransferase, domain 1"/>
    <property type="match status" value="1"/>
</dbReference>
<evidence type="ECO:0000256" key="4">
    <source>
        <dbReference type="ARBA" id="ARBA00022679"/>
    </source>
</evidence>
<evidence type="ECO:0000313" key="10">
    <source>
        <dbReference type="EMBL" id="MBZ5961572.1"/>
    </source>
</evidence>
<dbReference type="GO" id="GO:0031071">
    <property type="term" value="F:cysteine desulfurase activity"/>
    <property type="evidence" value="ECO:0007669"/>
    <property type="project" value="UniProtKB-UniRule"/>
</dbReference>
<comment type="function">
    <text evidence="8">Catalyzes the removal of elemental sulfur and selenium atoms from L-cysteine, L-cystine, L-selenocysteine, and L-selenocystine to produce L-alanine.</text>
</comment>
<dbReference type="Proteomes" id="UP000752647">
    <property type="component" value="Unassembled WGS sequence"/>
</dbReference>
<dbReference type="PROSITE" id="PS00595">
    <property type="entry name" value="AA_TRANSFER_CLASS_5"/>
    <property type="match status" value="1"/>
</dbReference>
<dbReference type="EMBL" id="JAHBFI010000001">
    <property type="protein sequence ID" value="MBZ5961572.1"/>
    <property type="molecule type" value="Genomic_DNA"/>
</dbReference>
<evidence type="ECO:0000256" key="6">
    <source>
        <dbReference type="ARBA" id="ARBA00050776"/>
    </source>
</evidence>